<organism evidence="3 4">
    <name type="scientific">Sphingopyxis granuli</name>
    <dbReference type="NCBI Taxonomy" id="267128"/>
    <lineage>
        <taxon>Bacteria</taxon>
        <taxon>Pseudomonadati</taxon>
        <taxon>Pseudomonadota</taxon>
        <taxon>Alphaproteobacteria</taxon>
        <taxon>Sphingomonadales</taxon>
        <taxon>Sphingomonadaceae</taxon>
        <taxon>Sphingopyxis</taxon>
    </lineage>
</organism>
<dbReference type="SUPFAM" id="SSF51735">
    <property type="entry name" value="NAD(P)-binding Rossmann-fold domains"/>
    <property type="match status" value="1"/>
</dbReference>
<dbReference type="PRINTS" id="PR00081">
    <property type="entry name" value="GDHRDH"/>
</dbReference>
<dbReference type="AlphaFoldDB" id="A0AA86GJU0"/>
<dbReference type="InterPro" id="IPR002347">
    <property type="entry name" value="SDR_fam"/>
</dbReference>
<proteinExistence type="inferred from homology"/>
<evidence type="ECO:0000259" key="2">
    <source>
        <dbReference type="SMART" id="SM00822"/>
    </source>
</evidence>
<evidence type="ECO:0000313" key="3">
    <source>
        <dbReference type="EMBL" id="AMG73580.1"/>
    </source>
</evidence>
<dbReference type="Pfam" id="PF13561">
    <property type="entry name" value="adh_short_C2"/>
    <property type="match status" value="1"/>
</dbReference>
<dbReference type="RefSeq" id="WP_067181584.1">
    <property type="nucleotide sequence ID" value="NZ_CP012199.1"/>
</dbReference>
<reference evidence="3 4" key="1">
    <citation type="journal article" date="2016" name="BMC Genomics">
        <title>Genomic analysis of the nitrate-respiring Sphingopyxis granuli (formerly Sphingomonas macrogoltabida) strain TFA.</title>
        <authorList>
            <person name="Garcia-Romero I."/>
            <person name="Perez-Pulido A.J."/>
            <person name="Gonzalez-Flores Y.E."/>
            <person name="Reyes-Ramirez F."/>
            <person name="Santero E."/>
            <person name="Floriano B."/>
        </authorList>
    </citation>
    <scope>NUCLEOTIDE SEQUENCE [LARGE SCALE GENOMIC DNA]</scope>
    <source>
        <strain evidence="3 4">TFA</strain>
    </source>
</reference>
<evidence type="ECO:0000313" key="4">
    <source>
        <dbReference type="Proteomes" id="UP000058599"/>
    </source>
</evidence>
<name>A0AA86GJU0_9SPHN</name>
<keyword evidence="3" id="KW-0560">Oxidoreductase</keyword>
<dbReference type="GO" id="GO:0004316">
    <property type="term" value="F:3-oxoacyl-[acyl-carrier-protein] reductase (NADPH) activity"/>
    <property type="evidence" value="ECO:0007669"/>
    <property type="project" value="UniProtKB-EC"/>
</dbReference>
<dbReference type="InterPro" id="IPR057326">
    <property type="entry name" value="KR_dom"/>
</dbReference>
<dbReference type="PANTHER" id="PTHR42760">
    <property type="entry name" value="SHORT-CHAIN DEHYDROGENASES/REDUCTASES FAMILY MEMBER"/>
    <property type="match status" value="1"/>
</dbReference>
<dbReference type="PRINTS" id="PR00080">
    <property type="entry name" value="SDRFAMILY"/>
</dbReference>
<protein>
    <submittedName>
        <fullName evidence="3">Short-chain dehydrogenase/reductase SDR</fullName>
        <ecNumber evidence="3">1.1.1.100</ecNumber>
    </submittedName>
</protein>
<keyword evidence="4" id="KW-1185">Reference proteome</keyword>
<dbReference type="FunFam" id="3.40.50.720:FF:000084">
    <property type="entry name" value="Short-chain dehydrogenase reductase"/>
    <property type="match status" value="1"/>
</dbReference>
<accession>A0AA86GJU0</accession>
<dbReference type="EMBL" id="CP012199">
    <property type="protein sequence ID" value="AMG73580.1"/>
    <property type="molecule type" value="Genomic_DNA"/>
</dbReference>
<gene>
    <name evidence="3" type="primary">fabG8</name>
    <name evidence="3" type="ORF">SGRAN_1187</name>
</gene>
<comment type="similarity">
    <text evidence="1">Belongs to the short-chain dehydrogenases/reductases (SDR) family.</text>
</comment>
<dbReference type="NCBIfam" id="NF005559">
    <property type="entry name" value="PRK07231.1"/>
    <property type="match status" value="1"/>
</dbReference>
<dbReference type="Gene3D" id="3.40.50.720">
    <property type="entry name" value="NAD(P)-binding Rossmann-like Domain"/>
    <property type="match status" value="1"/>
</dbReference>
<dbReference type="EC" id="1.1.1.100" evidence="3"/>
<evidence type="ECO:0000256" key="1">
    <source>
        <dbReference type="ARBA" id="ARBA00006484"/>
    </source>
</evidence>
<dbReference type="InterPro" id="IPR036291">
    <property type="entry name" value="NAD(P)-bd_dom_sf"/>
</dbReference>
<feature type="domain" description="Ketoreductase" evidence="2">
    <location>
        <begin position="10"/>
        <end position="189"/>
    </location>
</feature>
<sequence>MNATFDFTGKVVVVTGGSRGLGLAMVEGFAKAGATVAIASRKLDACEEVARSIRDRGGKASAHQMHAGRWEDCDRLFEEVKREWGGADILINNAGMSPIAPSSVETSEELFDKIISVNMKGPFRLCSLFGADMVGRGGGCIINISSTGSLRPEFGAAPYDAAKSGVNIFTTTFAQEYGPTVRVNAIAPGPFHTDVSKAWSRSEAFTRHAKKSIPLGRAGDPPEIVGAALYLASDIATYTSGAMIVVDGGQSVGMMPGAFSD</sequence>
<dbReference type="KEGG" id="sgi:SGRAN_1187"/>
<dbReference type="Proteomes" id="UP000058599">
    <property type="component" value="Chromosome"/>
</dbReference>
<dbReference type="SMART" id="SM00822">
    <property type="entry name" value="PKS_KR"/>
    <property type="match status" value="1"/>
</dbReference>
<dbReference type="CDD" id="cd05233">
    <property type="entry name" value="SDR_c"/>
    <property type="match status" value="1"/>
</dbReference>